<reference evidence="3" key="2">
    <citation type="submission" date="2018-10" db="EMBL/GenBank/DDBJ databases">
        <title>Effector identification in a new, highly contiguous assembly of the strawberry crown rot pathogen Phytophthora cactorum.</title>
        <authorList>
            <person name="Armitage A.D."/>
            <person name="Nellist C.F."/>
            <person name="Bates H."/>
            <person name="Vickerstaff R.J."/>
            <person name="Harrison R.J."/>
        </authorList>
    </citation>
    <scope>NUCLEOTIDE SEQUENCE</scope>
    <source>
        <strain evidence="3">15-7</strain>
        <strain evidence="4">4032</strain>
        <strain evidence="5">4040</strain>
        <strain evidence="6">P415</strain>
        <strain evidence="7">P421</strain>
    </source>
</reference>
<organism evidence="8 9">
    <name type="scientific">Phytophthora cactorum</name>
    <dbReference type="NCBI Taxonomy" id="29920"/>
    <lineage>
        <taxon>Eukaryota</taxon>
        <taxon>Sar</taxon>
        <taxon>Stramenopiles</taxon>
        <taxon>Oomycota</taxon>
        <taxon>Peronosporomycetes</taxon>
        <taxon>Peronosporales</taxon>
        <taxon>Peronosporaceae</taxon>
        <taxon>Phytophthora</taxon>
    </lineage>
</organism>
<dbReference type="OrthoDB" id="129144at2759"/>
<name>A0A329SR26_9STRA</name>
<feature type="region of interest" description="Disordered" evidence="2">
    <location>
        <begin position="144"/>
        <end position="178"/>
    </location>
</feature>
<dbReference type="EMBL" id="RCML01000650">
    <property type="protein sequence ID" value="KAG2971812.1"/>
    <property type="molecule type" value="Genomic_DNA"/>
</dbReference>
<feature type="coiled-coil region" evidence="1">
    <location>
        <begin position="199"/>
        <end position="226"/>
    </location>
</feature>
<dbReference type="Proteomes" id="UP000774804">
    <property type="component" value="Unassembled WGS sequence"/>
</dbReference>
<feature type="region of interest" description="Disordered" evidence="2">
    <location>
        <begin position="56"/>
        <end position="117"/>
    </location>
</feature>
<dbReference type="Proteomes" id="UP000735874">
    <property type="component" value="Unassembled WGS sequence"/>
</dbReference>
<accession>A0A329SR26</accession>
<keyword evidence="9" id="KW-1185">Reference proteome</keyword>
<evidence type="ECO:0000313" key="4">
    <source>
        <dbReference type="EMBL" id="KAG2902335.1"/>
    </source>
</evidence>
<sequence>MDQISKLLDELAVPLDEVLAFIDARDFDLSSIERQSLQVDPAVIFDDSMGIEDSLELAPDQKPSNDQESKRITTQQPQTGITAAPNTQEAGNNDSHSRSLVRPASSTSSDSPYKERGRVRDRVIRLRAIVKQLEQQLEDLNRMKVRGANDRPQGGNNTLDNKNKAGDLDSGGVAPTGHVHRDVVPVTWHDIAIRQFAARREAEKENSSLRQRLEEQIRVAKRLEHLIRGQL</sequence>
<evidence type="ECO:0000313" key="9">
    <source>
        <dbReference type="Proteomes" id="UP000251314"/>
    </source>
</evidence>
<evidence type="ECO:0000313" key="5">
    <source>
        <dbReference type="EMBL" id="KAG2918033.1"/>
    </source>
</evidence>
<keyword evidence="1" id="KW-0175">Coiled coil</keyword>
<evidence type="ECO:0000313" key="7">
    <source>
        <dbReference type="EMBL" id="KAG3214603.1"/>
    </source>
</evidence>
<dbReference type="EMBL" id="RCMV01000625">
    <property type="protein sequence ID" value="KAG3214603.1"/>
    <property type="molecule type" value="Genomic_DNA"/>
</dbReference>
<evidence type="ECO:0000313" key="6">
    <source>
        <dbReference type="EMBL" id="KAG2971812.1"/>
    </source>
</evidence>
<dbReference type="EMBL" id="RCMK01000639">
    <property type="protein sequence ID" value="KAG2918033.1"/>
    <property type="molecule type" value="Genomic_DNA"/>
</dbReference>
<evidence type="ECO:0000256" key="2">
    <source>
        <dbReference type="SAM" id="MobiDB-lite"/>
    </source>
</evidence>
<protein>
    <submittedName>
        <fullName evidence="8">Uncharacterized protein</fullName>
    </submittedName>
</protein>
<dbReference type="Proteomes" id="UP000760860">
    <property type="component" value="Unassembled WGS sequence"/>
</dbReference>
<comment type="caution">
    <text evidence="8">The sequence shown here is derived from an EMBL/GenBank/DDBJ whole genome shotgun (WGS) entry which is preliminary data.</text>
</comment>
<dbReference type="EMBL" id="MJFZ01000097">
    <property type="protein sequence ID" value="RAW38052.1"/>
    <property type="molecule type" value="Genomic_DNA"/>
</dbReference>
<dbReference type="EMBL" id="RCMI01000644">
    <property type="protein sequence ID" value="KAG2902335.1"/>
    <property type="molecule type" value="Genomic_DNA"/>
</dbReference>
<dbReference type="EMBL" id="RCMG01000603">
    <property type="protein sequence ID" value="KAG2851509.1"/>
    <property type="molecule type" value="Genomic_DNA"/>
</dbReference>
<dbReference type="Proteomes" id="UP000251314">
    <property type="component" value="Unassembled WGS sequence"/>
</dbReference>
<feature type="compositionally biased region" description="Polar residues" evidence="2">
    <location>
        <begin position="72"/>
        <end position="94"/>
    </location>
</feature>
<dbReference type="Proteomes" id="UP000697107">
    <property type="component" value="Unassembled WGS sequence"/>
</dbReference>
<reference evidence="8 9" key="1">
    <citation type="submission" date="2018-01" db="EMBL/GenBank/DDBJ databases">
        <title>Draft genome of the strawberry crown rot pathogen Phytophthora cactorum.</title>
        <authorList>
            <person name="Armitage A.D."/>
            <person name="Lysoe E."/>
            <person name="Nellist C.F."/>
            <person name="Harrison R.J."/>
            <person name="Brurberg M.B."/>
        </authorList>
    </citation>
    <scope>NUCLEOTIDE SEQUENCE [LARGE SCALE GENOMIC DNA]</scope>
    <source>
        <strain evidence="8 9">10300</strain>
    </source>
</reference>
<dbReference type="Proteomes" id="UP000736787">
    <property type="component" value="Unassembled WGS sequence"/>
</dbReference>
<proteinExistence type="predicted"/>
<evidence type="ECO:0000313" key="8">
    <source>
        <dbReference type="EMBL" id="RAW38052.1"/>
    </source>
</evidence>
<gene>
    <name evidence="8" type="ORF">PC110_g5705</name>
    <name evidence="3" type="ORF">PC113_g15839</name>
    <name evidence="4" type="ORF">PC115_g15624</name>
    <name evidence="5" type="ORF">PC117_g17218</name>
    <name evidence="6" type="ORF">PC118_g16063</name>
    <name evidence="7" type="ORF">PC129_g14489</name>
</gene>
<evidence type="ECO:0000256" key="1">
    <source>
        <dbReference type="SAM" id="Coils"/>
    </source>
</evidence>
<evidence type="ECO:0000313" key="3">
    <source>
        <dbReference type="EMBL" id="KAG2851509.1"/>
    </source>
</evidence>
<dbReference type="VEuPathDB" id="FungiDB:PC110_g5705"/>
<dbReference type="AlphaFoldDB" id="A0A329SR26"/>